<protein>
    <recommendedName>
        <fullName evidence="3">Actin-like protein N-terminal domain-containing protein</fullName>
    </recommendedName>
</protein>
<evidence type="ECO:0000313" key="1">
    <source>
        <dbReference type="EMBL" id="TKI90944.1"/>
    </source>
</evidence>
<accession>A0A9X9F2L9</accession>
<reference evidence="1 2" key="1">
    <citation type="journal article" date="2019" name="Environ. Microbiol.">
        <title>An active ?-lactamase is a part of an orchestrated cell wall stress resistance network of Bacillus subtilis and related rhizosphere species.</title>
        <authorList>
            <person name="Bucher T."/>
            <person name="Keren-Paz A."/>
            <person name="Hausser J."/>
            <person name="Olender T."/>
            <person name="Cytryn E."/>
            <person name="Kolodkin-Gal I."/>
        </authorList>
    </citation>
    <scope>NUCLEOTIDE SEQUENCE [LARGE SCALE GENOMIC DNA]</scope>
    <source>
        <strain evidence="1 2">I32</strain>
    </source>
</reference>
<comment type="caution">
    <text evidence="1">The sequence shown here is derived from an EMBL/GenBank/DDBJ whole genome shotgun (WGS) entry which is preliminary data.</text>
</comment>
<dbReference type="Proteomes" id="UP000308444">
    <property type="component" value="Unassembled WGS sequence"/>
</dbReference>
<organism evidence="1 2">
    <name type="scientific">Bacillus cereus</name>
    <dbReference type="NCBI Taxonomy" id="1396"/>
    <lineage>
        <taxon>Bacteria</taxon>
        <taxon>Bacillati</taxon>
        <taxon>Bacillota</taxon>
        <taxon>Bacilli</taxon>
        <taxon>Bacillales</taxon>
        <taxon>Bacillaceae</taxon>
        <taxon>Bacillus</taxon>
        <taxon>Bacillus cereus group</taxon>
    </lineage>
</organism>
<dbReference type="EMBL" id="SZOH01003308">
    <property type="protein sequence ID" value="TKI90944.1"/>
    <property type="molecule type" value="Genomic_DNA"/>
</dbReference>
<sequence length="87" mass="9847">MKSLYAIDVGIGFTKRAYRQDVDSEVTIKSEAATLAPVPNHAESEDLTKVSFIDLDFAYYMGNEAHQSDASFLPPFEEEIENYYESE</sequence>
<dbReference type="AlphaFoldDB" id="A0A9X9F2L9"/>
<name>A0A9X9F2L9_BACCE</name>
<feature type="non-terminal residue" evidence="1">
    <location>
        <position position="87"/>
    </location>
</feature>
<gene>
    <name evidence="1" type="ORF">FC695_33585</name>
</gene>
<evidence type="ECO:0008006" key="3">
    <source>
        <dbReference type="Google" id="ProtNLM"/>
    </source>
</evidence>
<evidence type="ECO:0000313" key="2">
    <source>
        <dbReference type="Proteomes" id="UP000308444"/>
    </source>
</evidence>
<proteinExistence type="predicted"/>